<evidence type="ECO:0000256" key="11">
    <source>
        <dbReference type="HAMAP-Rule" id="MF_00344"/>
    </source>
</evidence>
<protein>
    <recommendedName>
        <fullName evidence="4 11">GMP synthase [glutamine-hydrolyzing]</fullName>
        <ecNumber evidence="3 11">6.3.5.2</ecNumber>
    </recommendedName>
    <alternativeName>
        <fullName evidence="11">GMP synthetase</fullName>
    </alternativeName>
    <alternativeName>
        <fullName evidence="11">Glutamine amidotransferase</fullName>
    </alternativeName>
</protein>
<dbReference type="SUPFAM" id="SSF52317">
    <property type="entry name" value="Class I glutamine amidotransferase-like"/>
    <property type="match status" value="1"/>
</dbReference>
<evidence type="ECO:0000256" key="2">
    <source>
        <dbReference type="ARBA" id="ARBA00005153"/>
    </source>
</evidence>
<dbReference type="FunFam" id="3.40.50.880:FF:000001">
    <property type="entry name" value="GMP synthase [glutamine-hydrolyzing]"/>
    <property type="match status" value="1"/>
</dbReference>
<evidence type="ECO:0000256" key="12">
    <source>
        <dbReference type="PROSITE-ProRule" id="PRU00886"/>
    </source>
</evidence>
<evidence type="ECO:0000259" key="13">
    <source>
        <dbReference type="PROSITE" id="PS51553"/>
    </source>
</evidence>
<dbReference type="InterPro" id="IPR025777">
    <property type="entry name" value="GMPS_ATP_PPase_dom"/>
</dbReference>
<keyword evidence="5 11" id="KW-0436">Ligase</keyword>
<dbReference type="GO" id="GO:0005524">
    <property type="term" value="F:ATP binding"/>
    <property type="evidence" value="ECO:0007669"/>
    <property type="project" value="UniProtKB-UniRule"/>
</dbReference>
<dbReference type="Pfam" id="PF00958">
    <property type="entry name" value="GMP_synt_C"/>
    <property type="match status" value="1"/>
</dbReference>
<dbReference type="NCBIfam" id="NF000848">
    <property type="entry name" value="PRK00074.1"/>
    <property type="match status" value="1"/>
</dbReference>
<evidence type="ECO:0000256" key="10">
    <source>
        <dbReference type="ARBA" id="ARBA00022962"/>
    </source>
</evidence>
<evidence type="ECO:0000256" key="4">
    <source>
        <dbReference type="ARBA" id="ARBA00021562"/>
    </source>
</evidence>
<dbReference type="FunFam" id="3.30.300.10:FF:000002">
    <property type="entry name" value="GMP synthase [glutamine-hydrolyzing]"/>
    <property type="match status" value="1"/>
</dbReference>
<dbReference type="InterPro" id="IPR022310">
    <property type="entry name" value="NAD/GMP_synthase"/>
</dbReference>
<comment type="subunit">
    <text evidence="11">Homodimer.</text>
</comment>
<keyword evidence="9 11" id="KW-0067">ATP-binding</keyword>
<evidence type="ECO:0000313" key="15">
    <source>
        <dbReference type="Proteomes" id="UP000184226"/>
    </source>
</evidence>
<dbReference type="Pfam" id="PF02540">
    <property type="entry name" value="NAD_synthase"/>
    <property type="match status" value="1"/>
</dbReference>
<feature type="active site" evidence="11">
    <location>
        <position position="177"/>
    </location>
</feature>
<evidence type="ECO:0000256" key="1">
    <source>
        <dbReference type="ARBA" id="ARBA00002332"/>
    </source>
</evidence>
<dbReference type="PANTHER" id="PTHR11922">
    <property type="entry name" value="GMP SYNTHASE-RELATED"/>
    <property type="match status" value="1"/>
</dbReference>
<dbReference type="EMBL" id="FQXE01000009">
    <property type="protein sequence ID" value="SHI10328.1"/>
    <property type="molecule type" value="Genomic_DNA"/>
</dbReference>
<keyword evidence="10 11" id="KW-0315">Glutamine amidotransferase</keyword>
<evidence type="ECO:0000256" key="6">
    <source>
        <dbReference type="ARBA" id="ARBA00022741"/>
    </source>
</evidence>
<dbReference type="InterPro" id="IPR001674">
    <property type="entry name" value="GMP_synth_C"/>
</dbReference>
<dbReference type="InterPro" id="IPR004739">
    <property type="entry name" value="GMP_synth_GATase"/>
</dbReference>
<dbReference type="PROSITE" id="PS51273">
    <property type="entry name" value="GATASE_TYPE_1"/>
    <property type="match status" value="1"/>
</dbReference>
<keyword evidence="7 11" id="KW-0332">GMP biosynthesis</keyword>
<evidence type="ECO:0000313" key="14">
    <source>
        <dbReference type="EMBL" id="SHI10328.1"/>
    </source>
</evidence>
<dbReference type="UniPathway" id="UPA00189">
    <property type="reaction ID" value="UER00296"/>
</dbReference>
<dbReference type="Pfam" id="PF00117">
    <property type="entry name" value="GATase"/>
    <property type="match status" value="1"/>
</dbReference>
<dbReference type="InterPro" id="IPR029062">
    <property type="entry name" value="Class_I_gatase-like"/>
</dbReference>
<evidence type="ECO:0000256" key="3">
    <source>
        <dbReference type="ARBA" id="ARBA00012746"/>
    </source>
</evidence>
<name>A0A1M5YEN7_9BURK</name>
<dbReference type="PROSITE" id="PS51553">
    <property type="entry name" value="GMPS_ATP_PPASE"/>
    <property type="match status" value="1"/>
</dbReference>
<dbReference type="SUPFAM" id="SSF54810">
    <property type="entry name" value="GMP synthetase C-terminal dimerisation domain"/>
    <property type="match status" value="1"/>
</dbReference>
<dbReference type="HAMAP" id="MF_00344">
    <property type="entry name" value="GMP_synthase"/>
    <property type="match status" value="1"/>
</dbReference>
<dbReference type="CDD" id="cd01997">
    <property type="entry name" value="GMP_synthase_C"/>
    <property type="match status" value="1"/>
</dbReference>
<evidence type="ECO:0000256" key="8">
    <source>
        <dbReference type="ARBA" id="ARBA00022755"/>
    </source>
</evidence>
<dbReference type="STRING" id="658167.SAMN04488135_10914"/>
<dbReference type="InterPro" id="IPR022955">
    <property type="entry name" value="GMP_synthase"/>
</dbReference>
<organism evidence="14 15">
    <name type="scientific">Pollutimonas bauzanensis</name>
    <dbReference type="NCBI Taxonomy" id="658167"/>
    <lineage>
        <taxon>Bacteria</taxon>
        <taxon>Pseudomonadati</taxon>
        <taxon>Pseudomonadota</taxon>
        <taxon>Betaproteobacteria</taxon>
        <taxon>Burkholderiales</taxon>
        <taxon>Alcaligenaceae</taxon>
        <taxon>Pollutimonas</taxon>
    </lineage>
</organism>
<keyword evidence="6 11" id="KW-0547">Nucleotide-binding</keyword>
<evidence type="ECO:0000256" key="9">
    <source>
        <dbReference type="ARBA" id="ARBA00022840"/>
    </source>
</evidence>
<dbReference type="Proteomes" id="UP000184226">
    <property type="component" value="Unassembled WGS sequence"/>
</dbReference>
<comment type="function">
    <text evidence="1 11">Catalyzes the synthesis of GMP from XMP.</text>
</comment>
<dbReference type="GO" id="GO:0003921">
    <property type="term" value="F:GMP synthase activity"/>
    <property type="evidence" value="ECO:0007669"/>
    <property type="project" value="InterPro"/>
</dbReference>
<dbReference type="GO" id="GO:0005829">
    <property type="term" value="C:cytosol"/>
    <property type="evidence" value="ECO:0007669"/>
    <property type="project" value="TreeGrafter"/>
</dbReference>
<evidence type="ECO:0000256" key="5">
    <source>
        <dbReference type="ARBA" id="ARBA00022598"/>
    </source>
</evidence>
<reference evidence="14 15" key="1">
    <citation type="submission" date="2016-11" db="EMBL/GenBank/DDBJ databases">
        <authorList>
            <person name="Jaros S."/>
            <person name="Januszkiewicz K."/>
            <person name="Wedrychowicz H."/>
        </authorList>
    </citation>
    <scope>NUCLEOTIDE SEQUENCE [LARGE SCALE GENOMIC DNA]</scope>
    <source>
        <strain evidence="14 15">CGMCC 1.10190</strain>
    </source>
</reference>
<dbReference type="FunFam" id="3.40.50.620:FF:000001">
    <property type="entry name" value="GMP synthase [glutamine-hydrolyzing]"/>
    <property type="match status" value="1"/>
</dbReference>
<dbReference type="NCBIfam" id="TIGR00884">
    <property type="entry name" value="guaA_Cterm"/>
    <property type="match status" value="1"/>
</dbReference>
<sequence length="528" mass="57669">MHQRILILDYGSQVTQLIARRVREAGVYCEIHPGDVDNAFIESQEGLKGIILSGSHASAYHEESLKVPSKVFEAGVPVLGICYGMQSMAAQLGGKVEWSDHREFGYAEVRAHGHTRLLDGLQDFTTTEGHGMLKVWMSHGDKVTALPPGFKLMASTPSCPVAGMADEERGFYAVQFHPEVTHTTQGEAILARFVTEICGCAGDWNMPDYVAEAVAHIRAQVGSDDVILGLSGGVDSSVAAALIHKAIGDQLTCVFVDHGLLRLNEAKQVMETFADHFGIKVIHVDATEQFMGKLAGVSDPEAKRKIIGREFVEVFQVEAGKLANARWLAQGTIYPDVIESAGGKTGKAVAIKSHHNVGGLPDTLNLKLLEPLRELFKDEVRKLGVALGLPPPMVYRHPFPGPGLGVRILGEVKHEFADLLRRADAIFIEELRKTIDSVSGKSWYDLTSQAFAVFLPVKSVGVMGDGRTYDYVVALRAVQTSDFMTADWAELPYALLKKVSSRIINEVRGINRVTYDVSSKPPATIEWE</sequence>
<comment type="catalytic activity">
    <reaction evidence="11">
        <text>XMP + L-glutamine + ATP + H2O = GMP + L-glutamate + AMP + diphosphate + 2 H(+)</text>
        <dbReference type="Rhea" id="RHEA:11680"/>
        <dbReference type="ChEBI" id="CHEBI:15377"/>
        <dbReference type="ChEBI" id="CHEBI:15378"/>
        <dbReference type="ChEBI" id="CHEBI:29985"/>
        <dbReference type="ChEBI" id="CHEBI:30616"/>
        <dbReference type="ChEBI" id="CHEBI:33019"/>
        <dbReference type="ChEBI" id="CHEBI:57464"/>
        <dbReference type="ChEBI" id="CHEBI:58115"/>
        <dbReference type="ChEBI" id="CHEBI:58359"/>
        <dbReference type="ChEBI" id="CHEBI:456215"/>
        <dbReference type="EC" id="6.3.5.2"/>
    </reaction>
</comment>
<feature type="binding site" evidence="12">
    <location>
        <begin position="231"/>
        <end position="237"/>
    </location>
    <ligand>
        <name>ATP</name>
        <dbReference type="ChEBI" id="CHEBI:30616"/>
    </ligand>
</feature>
<dbReference type="AlphaFoldDB" id="A0A1M5YEN7"/>
<evidence type="ECO:0000256" key="7">
    <source>
        <dbReference type="ARBA" id="ARBA00022749"/>
    </source>
</evidence>
<dbReference type="Gene3D" id="3.40.50.620">
    <property type="entry name" value="HUPs"/>
    <property type="match status" value="1"/>
</dbReference>
<dbReference type="OrthoDB" id="9802219at2"/>
<gene>
    <name evidence="11" type="primary">guaA</name>
    <name evidence="14" type="ORF">SAMN04488135_10914</name>
</gene>
<accession>A0A1M5YEN7</accession>
<comment type="pathway">
    <text evidence="2 11">Purine metabolism; GMP biosynthesis; GMP from XMP (L-Gln route): step 1/1.</text>
</comment>
<feature type="active site" evidence="11">
    <location>
        <position position="179"/>
    </location>
</feature>
<dbReference type="InterPro" id="IPR014729">
    <property type="entry name" value="Rossmann-like_a/b/a_fold"/>
</dbReference>
<proteinExistence type="inferred from homology"/>
<dbReference type="SUPFAM" id="SSF52402">
    <property type="entry name" value="Adenine nucleotide alpha hydrolases-like"/>
    <property type="match status" value="1"/>
</dbReference>
<dbReference type="InterPro" id="IPR017926">
    <property type="entry name" value="GATASE"/>
</dbReference>
<keyword evidence="15" id="KW-1185">Reference proteome</keyword>
<dbReference type="Gene3D" id="3.30.300.10">
    <property type="match status" value="1"/>
</dbReference>
<dbReference type="PANTHER" id="PTHR11922:SF2">
    <property type="entry name" value="GMP SYNTHASE [GLUTAMINE-HYDROLYZING]"/>
    <property type="match status" value="1"/>
</dbReference>
<feature type="domain" description="GMPS ATP-PPase" evidence="13">
    <location>
        <begin position="204"/>
        <end position="396"/>
    </location>
</feature>
<dbReference type="RefSeq" id="WP_073104596.1">
    <property type="nucleotide sequence ID" value="NZ_FQXE01000009.1"/>
</dbReference>
<keyword evidence="8 11" id="KW-0658">Purine biosynthesis</keyword>
<feature type="active site" description="Nucleophile" evidence="11">
    <location>
        <position position="82"/>
    </location>
</feature>
<dbReference type="NCBIfam" id="TIGR00888">
    <property type="entry name" value="guaA_Nterm"/>
    <property type="match status" value="1"/>
</dbReference>
<dbReference type="CDD" id="cd01742">
    <property type="entry name" value="GATase1_GMP_Synthase"/>
    <property type="match status" value="1"/>
</dbReference>
<dbReference type="Gene3D" id="3.40.50.880">
    <property type="match status" value="1"/>
</dbReference>
<dbReference type="EC" id="6.3.5.2" evidence="3 11"/>